<dbReference type="EMBL" id="MN830240">
    <property type="protein sequence ID" value="QKK82923.1"/>
    <property type="molecule type" value="Genomic_RNA"/>
</dbReference>
<sequence>MRSYRESIRGCAVNDIIETEKKLKNLCLTPTTLEVGDGTLSRVFPDPFGHAVGYLFIQYFVWIRLVVSNELEISLADMKSTMVTHAFYRLLVSMISRTSGHVLWHVVSSIPEITPPPHPLDTILHTPTPIPISLTDLLRGQAVNLSYWEYDARLRAIRSLTKKNQYLPNFDVVELMKLTGKIGEDVSFNEAIVHGLQKCWHECYKPRSGSLNQNLVLTLIAYRCSECVQYLDVKYQKPDHSVRDAGHICLFTSGGVHVLKQMMGYVREFPFFYTLNGVVAHRDAPRLGAGVPLFWWQTCELMTHTSTGSITSRLEWLLLEFWVDRARDNMFGRTFDNRTPFEEFRGTVLDQSDLVMYHLRGVTPVGMGARWWLPPPLDLGFLDDVTIECPRVGAYLRDVLQACPLTDRVARWVAVMSRFFYGPMLYVTGATSLSLEQSAQVQAGQKPVMRKVLETVELGGSWVPIRHAYGNPQVQAIFEQALRRIHKVDFTSRNLESEFLEEQTTNSSGIVESMLTSLKEELTHLVSPENLHMITKVRQARIVDALITIQQRFNDFDSFVQGLGEVGKAGQRLQVNRRPRVIQMVRTCQQLGGFLIRSVLKAIYMDSPFASTGKNVGDLRDMEIALNISATAGLKSSNDVKGMDMSTKKPQVDFNFEISHAALSSAQNPGVRCFFNCVVDEQCQYPVVVEHEGTRLVTKFTVCQYVLALCRRAFEARTEFFDGFFQTSVETSARGFRSGWFATSDNHNEIGIEILEYIKANLHILKLEDLGVRPGQVFITGSVAGDDQVLGVRVGGVLDTKITSEVGRRVINLLVSLMNEFGYVCDPSISRHSAEFLKQLGVCGAPELFPSRLLLYTAERGDTSNVHLIGQMNVMLAMLREKVSRSPGSAGWVDYMIGAVLVLGSMTVYRSAGGAIARRRYLNVTGSKSEFGAKAAFPSSTGRWCRALTWGVSTRKGRGSTCFVAPFFLWYVNHVQGVPPPPFRSISGQRLPGGSQYTIPSVAIFWHILQAVRRRRDAGELVVAMDRALSVDGVVAEDIMDKILRHLGYEQWRRSDRSAMVRLLLSEASRVPVHLEWEFATDLLDELNVIGGMYLAEKMPLVKTERPAREEPIFRGWQETGNSLLDPRRTQRSRISAAQLRGRYGITVPEALVYYNRAGARIEQALQQVTTIAQERVDEDLDVLTLAARDISWTRSRNLFMMAWFDVVPTETHHPSHHPLVISEGWGVGVCPDSELSWLIGAFDFPDVCEDTYAHLSYRMSEELRLPGSVDVYVKYAKRALRARGEAFQLFLDSVGLSPRDGQRLYRYIVNRGQLYDEIPFAHNPRQTFYFGLSPSNIASRSLVIHDPRGVRTPNYVFSCLSFGAIACMRPGLIAPTFIQSGRGSSETIRHPQYSILLSPALTAHLAHIPRLAL</sequence>
<accession>A0A859D675</accession>
<dbReference type="Pfam" id="PF22212">
    <property type="entry name" value="CPV_RdRP_pol_dom"/>
    <property type="match status" value="1"/>
</dbReference>
<evidence type="ECO:0000313" key="1">
    <source>
        <dbReference type="EMBL" id="QKK82923.1"/>
    </source>
</evidence>
<proteinExistence type="predicted"/>
<reference evidence="1" key="1">
    <citation type="submission" date="2019-12" db="EMBL/GenBank/DDBJ databases">
        <authorList>
            <person name="Pettersson J.H.O."/>
            <person name="Olsen B."/>
            <person name="Holmes E.C."/>
        </authorList>
    </citation>
    <scope>NUCLEOTIDE SEQUENCE</scope>
    <source>
        <strain evidence="1">OTU17.IU9</strain>
    </source>
</reference>
<name>A0A859D675_9VIRU</name>
<reference evidence="1" key="2">
    <citation type="journal article" name="PLoS Pathog.">
        <title>Circumpolar diversification of the Ixodes uriae tick virome.</title>
        <authorList>
            <person name="Pettersson J.H."/>
            <person name="Ellstrom P."/>
            <person name="Ling J."/>
            <person name="Nilsson I."/>
            <person name="Bergstrom S."/>
            <person name="Gonzalez-Acuna D."/>
            <person name="Olsen B."/>
            <person name="Holmes E.C."/>
        </authorList>
    </citation>
    <scope>NUCLEOTIDE SEQUENCE</scope>
    <source>
        <strain evidence="1">OTU17.IU9</strain>
    </source>
</reference>
<dbReference type="Gene3D" id="3.90.1850.10">
    <property type="entry name" value="RNA-directed RNA polymerase lambda-3"/>
    <property type="match status" value="1"/>
</dbReference>
<organism evidence="1">
    <name type="scientific">Fennes virus</name>
    <dbReference type="NCBI Taxonomy" id="2707218"/>
    <lineage>
        <taxon>Viruses</taxon>
        <taxon>Riboviria</taxon>
    </lineage>
</organism>
<protein>
    <submittedName>
        <fullName evidence="1">VP1</fullName>
    </submittedName>
</protein>